<dbReference type="Gene3D" id="3.40.50.720">
    <property type="entry name" value="NAD(P)-binding Rossmann-like Domain"/>
    <property type="match status" value="1"/>
</dbReference>
<dbReference type="STRING" id="933852.A0A0C3BC08"/>
<gene>
    <name evidence="1" type="ORF">M408DRAFT_116269</name>
</gene>
<dbReference type="HOGENOM" id="CLU_2238263_0_0_1"/>
<dbReference type="Proteomes" id="UP000054097">
    <property type="component" value="Unassembled WGS sequence"/>
</dbReference>
<protein>
    <recommendedName>
        <fullName evidence="3">Alcohol dehydrogenase-like C-terminal domain-containing protein</fullName>
    </recommendedName>
</protein>
<reference evidence="2" key="2">
    <citation type="submission" date="2015-01" db="EMBL/GenBank/DDBJ databases">
        <title>Evolutionary Origins and Diversification of the Mycorrhizal Mutualists.</title>
        <authorList>
            <consortium name="DOE Joint Genome Institute"/>
            <consortium name="Mycorrhizal Genomics Consortium"/>
            <person name="Kohler A."/>
            <person name="Kuo A."/>
            <person name="Nagy L.G."/>
            <person name="Floudas D."/>
            <person name="Copeland A."/>
            <person name="Barry K.W."/>
            <person name="Cichocki N."/>
            <person name="Veneault-Fourrey C."/>
            <person name="LaButti K."/>
            <person name="Lindquist E.A."/>
            <person name="Lipzen A."/>
            <person name="Lundell T."/>
            <person name="Morin E."/>
            <person name="Murat C."/>
            <person name="Riley R."/>
            <person name="Ohm R."/>
            <person name="Sun H."/>
            <person name="Tunlid A."/>
            <person name="Henrissat B."/>
            <person name="Grigoriev I.V."/>
            <person name="Hibbett D.S."/>
            <person name="Martin F."/>
        </authorList>
    </citation>
    <scope>NUCLEOTIDE SEQUENCE [LARGE SCALE GENOMIC DNA]</scope>
    <source>
        <strain evidence="2">MAFF 305830</strain>
    </source>
</reference>
<organism evidence="1 2">
    <name type="scientific">Serendipita vermifera MAFF 305830</name>
    <dbReference type="NCBI Taxonomy" id="933852"/>
    <lineage>
        <taxon>Eukaryota</taxon>
        <taxon>Fungi</taxon>
        <taxon>Dikarya</taxon>
        <taxon>Basidiomycota</taxon>
        <taxon>Agaricomycotina</taxon>
        <taxon>Agaricomycetes</taxon>
        <taxon>Sebacinales</taxon>
        <taxon>Serendipitaceae</taxon>
        <taxon>Serendipita</taxon>
    </lineage>
</organism>
<reference evidence="1 2" key="1">
    <citation type="submission" date="2014-04" db="EMBL/GenBank/DDBJ databases">
        <authorList>
            <consortium name="DOE Joint Genome Institute"/>
            <person name="Kuo A."/>
            <person name="Zuccaro A."/>
            <person name="Kohler A."/>
            <person name="Nagy L.G."/>
            <person name="Floudas D."/>
            <person name="Copeland A."/>
            <person name="Barry K.W."/>
            <person name="Cichocki N."/>
            <person name="Veneault-Fourrey C."/>
            <person name="LaButti K."/>
            <person name="Lindquist E.A."/>
            <person name="Lipzen A."/>
            <person name="Lundell T."/>
            <person name="Morin E."/>
            <person name="Murat C."/>
            <person name="Sun H."/>
            <person name="Tunlid A."/>
            <person name="Henrissat B."/>
            <person name="Grigoriev I.V."/>
            <person name="Hibbett D.S."/>
            <person name="Martin F."/>
            <person name="Nordberg H.P."/>
            <person name="Cantor M.N."/>
            <person name="Hua S.X."/>
        </authorList>
    </citation>
    <scope>NUCLEOTIDE SEQUENCE [LARGE SCALE GENOMIC DNA]</scope>
    <source>
        <strain evidence="1 2">MAFF 305830</strain>
    </source>
</reference>
<dbReference type="EMBL" id="KN824288">
    <property type="protein sequence ID" value="KIM29609.1"/>
    <property type="molecule type" value="Genomic_DNA"/>
</dbReference>
<evidence type="ECO:0008006" key="3">
    <source>
        <dbReference type="Google" id="ProtNLM"/>
    </source>
</evidence>
<dbReference type="AlphaFoldDB" id="A0A0C3BC08"/>
<dbReference type="InterPro" id="IPR036291">
    <property type="entry name" value="NAD(P)-bd_dom_sf"/>
</dbReference>
<sequence length="105" mass="11217">MTTHITSCLGAMKTFGKVCLMGYIHGNIQIPYAPVVLKSLEIRGRYMYDRKAVVQLINMVEAGIVKVGKGGGIEVIGAYKLEEFEAALSASAANPGFGKQVVISP</sequence>
<proteinExistence type="predicted"/>
<evidence type="ECO:0000313" key="1">
    <source>
        <dbReference type="EMBL" id="KIM29609.1"/>
    </source>
</evidence>
<keyword evidence="2" id="KW-1185">Reference proteome</keyword>
<accession>A0A0C3BC08</accession>
<dbReference type="Gene3D" id="3.90.180.10">
    <property type="entry name" value="Medium-chain alcohol dehydrogenases, catalytic domain"/>
    <property type="match status" value="1"/>
</dbReference>
<name>A0A0C3BC08_SERVB</name>
<dbReference type="SUPFAM" id="SSF51735">
    <property type="entry name" value="NAD(P)-binding Rossmann-fold domains"/>
    <property type="match status" value="1"/>
</dbReference>
<evidence type="ECO:0000313" key="2">
    <source>
        <dbReference type="Proteomes" id="UP000054097"/>
    </source>
</evidence>
<dbReference type="OrthoDB" id="203908at2759"/>